<sequence length="615" mass="66934">MRDGPLPPAPMPRAFLAAPQSTDGNDGRLAPQKLRPLGPGGVPVERLATAEKTYAFNAIPTRGTPALSAGHRADPYWADLWPYHSSERWFTHQAILRQQAAGYLRPPAQLAGDSSAALAAILGATLDHSPYSINTHVALLGVVNGWSTCTAQQAAALIGDARLRHHLSHPAALCIRANLIDTTAPNEWTTRAADALALYRPATGAAFSQATPDLTSAEWIAITGGQPFGGRGHHDRHNVLATEVGLRAAEYTLAGAVLGEAFSTANLLAGDGAGRKRIDTPARADLTVVRNDGLRIAIELTATTSPHFKRKVEQMVKLLAQSPLEHTGLTVIFLIAPSLELTEGEWETIRRTVYKEILRACRKHPGMGLDPTMARIGVATWREWFPSMHTVSDGFFTLRADRLRPWDSYGRIKDWETADFVDRASVSFTPADPQAVREVITNARALGQSPHWLRTPPSRSTDIPPRLQGLDEAPARSSALPEVHALSVQVRDLLGSMSAESPARQRSMALLHVTAGRLSVADVITQAAQGNHTNPLRKIKLLQLLIAQPRVGPERATKILNRAAAFYGTNDDLTRAQLSWLVHNNMRPRRRAAWDEALRTETTSPSGFPWVRSTA</sequence>
<dbReference type="Gene3D" id="1.10.8.50">
    <property type="match status" value="1"/>
</dbReference>
<name>A0A4Q2SWM5_9ACTN</name>
<proteinExistence type="predicted"/>
<evidence type="ECO:0000313" key="3">
    <source>
        <dbReference type="Proteomes" id="UP000291101"/>
    </source>
</evidence>
<reference evidence="2 3" key="1">
    <citation type="submission" date="2019-01" db="EMBL/GenBank/DDBJ databases">
        <title>Novel species of Nocardioides.</title>
        <authorList>
            <person name="Liu Q."/>
            <person name="X Y.-H."/>
        </authorList>
    </citation>
    <scope>NUCLEOTIDE SEQUENCE [LARGE SCALE GENOMIC DNA]</scope>
    <source>
        <strain evidence="2 3">HLT2-9</strain>
    </source>
</reference>
<protein>
    <submittedName>
        <fullName evidence="2">Uncharacterized protein</fullName>
    </submittedName>
</protein>
<keyword evidence="3" id="KW-1185">Reference proteome</keyword>
<organism evidence="2 3">
    <name type="scientific">Nocardioides zhouii</name>
    <dbReference type="NCBI Taxonomy" id="1168729"/>
    <lineage>
        <taxon>Bacteria</taxon>
        <taxon>Bacillati</taxon>
        <taxon>Actinomycetota</taxon>
        <taxon>Actinomycetes</taxon>
        <taxon>Propionibacteriales</taxon>
        <taxon>Nocardioidaceae</taxon>
        <taxon>Nocardioides</taxon>
    </lineage>
</organism>
<accession>A0A4Q2SWM5</accession>
<gene>
    <name evidence="2" type="ORF">EUA94_12165</name>
</gene>
<evidence type="ECO:0000313" key="2">
    <source>
        <dbReference type="EMBL" id="RYC10546.1"/>
    </source>
</evidence>
<dbReference type="EMBL" id="SDWV01000011">
    <property type="protein sequence ID" value="RYC10546.1"/>
    <property type="molecule type" value="Genomic_DNA"/>
</dbReference>
<dbReference type="OrthoDB" id="3243382at2"/>
<dbReference type="AlphaFoldDB" id="A0A4Q2SWM5"/>
<comment type="caution">
    <text evidence="2">The sequence shown here is derived from an EMBL/GenBank/DDBJ whole genome shotgun (WGS) entry which is preliminary data.</text>
</comment>
<feature type="region of interest" description="Disordered" evidence="1">
    <location>
        <begin position="1"/>
        <end position="41"/>
    </location>
</feature>
<dbReference type="RefSeq" id="WP_129427148.1">
    <property type="nucleotide sequence ID" value="NZ_SDWV01000011.1"/>
</dbReference>
<evidence type="ECO:0000256" key="1">
    <source>
        <dbReference type="SAM" id="MobiDB-lite"/>
    </source>
</evidence>
<dbReference type="Proteomes" id="UP000291101">
    <property type="component" value="Unassembled WGS sequence"/>
</dbReference>
<feature type="compositionally biased region" description="Pro residues" evidence="1">
    <location>
        <begin position="1"/>
        <end position="11"/>
    </location>
</feature>